<feature type="domain" description="Aminoglycoside phosphotransferase" evidence="1">
    <location>
        <begin position="79"/>
        <end position="295"/>
    </location>
</feature>
<dbReference type="EMBL" id="SBHS01000063">
    <property type="protein sequence ID" value="TWU70760.1"/>
    <property type="molecule type" value="Genomic_DNA"/>
</dbReference>
<gene>
    <name evidence="2" type="ORF">ED733_001793</name>
</gene>
<dbReference type="InterPro" id="IPR002575">
    <property type="entry name" value="Aminoglycoside_PTrfase"/>
</dbReference>
<name>A0A5C6FYW3_METRR</name>
<dbReference type="AlphaFoldDB" id="A0A5C6FYW3"/>
<dbReference type="Gene3D" id="3.30.200.20">
    <property type="entry name" value="Phosphorylase Kinase, domain 1"/>
    <property type="match status" value="1"/>
</dbReference>
<sequence length="390" mass="44012">MSANICSDTASVLNWPTTDMSMEVSLGTVDWDALLRYATHIRQKHEQSAAPITCQPSAEYNKGGRNLVRRLNFQDGVCWLARIQLDKPTPESVKRLEQEVHTMSVVRERSKILVPHVYAYEANCDNVIGIPFILMEFLPGNTIMDSFGGYEVHRGKMPETFTPKFHATLADIQAQMSAIRFAKIGGIVKAADGTYCVGPLPGIGGPFDSPAQFLEAWADKLKFPYSEKTIRERTPSQHVDKILKSIKYFPSQLKELAKNYTFQPGPFPLFHTDLLCSNIILASHYYVIDWEDSCVLPWEMIEFAKDLCRVPPALDGPLYEENETDRKRSVERKNYIKLVRAAETSRGLDNQLSLTLEDSITQDVTNAMWLYGIDGRIGFYDNIIGSMQAA</sequence>
<dbReference type="PANTHER" id="PTHR21310">
    <property type="entry name" value="AMINOGLYCOSIDE PHOSPHOTRANSFERASE-RELATED-RELATED"/>
    <property type="match status" value="1"/>
</dbReference>
<dbReference type="PANTHER" id="PTHR21310:SF15">
    <property type="entry name" value="AMINOGLYCOSIDE PHOSPHOTRANSFERASE DOMAIN-CONTAINING PROTEIN"/>
    <property type="match status" value="1"/>
</dbReference>
<evidence type="ECO:0000313" key="3">
    <source>
        <dbReference type="Proteomes" id="UP000317257"/>
    </source>
</evidence>
<dbReference type="Gene3D" id="3.90.1200.10">
    <property type="match status" value="1"/>
</dbReference>
<dbReference type="Proteomes" id="UP000317257">
    <property type="component" value="Unassembled WGS sequence"/>
</dbReference>
<protein>
    <recommendedName>
        <fullName evidence="1">Aminoglycoside phosphotransferase domain-containing protein</fullName>
    </recommendedName>
</protein>
<dbReference type="InterPro" id="IPR051678">
    <property type="entry name" value="AGP_Transferase"/>
</dbReference>
<organism evidence="2 3">
    <name type="scientific">Metarhizium rileyi (strain RCEF 4871)</name>
    <name type="common">Nomuraea rileyi</name>
    <dbReference type="NCBI Taxonomy" id="1649241"/>
    <lineage>
        <taxon>Eukaryota</taxon>
        <taxon>Fungi</taxon>
        <taxon>Dikarya</taxon>
        <taxon>Ascomycota</taxon>
        <taxon>Pezizomycotina</taxon>
        <taxon>Sordariomycetes</taxon>
        <taxon>Hypocreomycetidae</taxon>
        <taxon>Hypocreales</taxon>
        <taxon>Clavicipitaceae</taxon>
        <taxon>Metarhizium</taxon>
    </lineage>
</organism>
<dbReference type="SUPFAM" id="SSF56112">
    <property type="entry name" value="Protein kinase-like (PK-like)"/>
    <property type="match status" value="1"/>
</dbReference>
<dbReference type="InterPro" id="IPR011009">
    <property type="entry name" value="Kinase-like_dom_sf"/>
</dbReference>
<dbReference type="Pfam" id="PF01636">
    <property type="entry name" value="APH"/>
    <property type="match status" value="1"/>
</dbReference>
<comment type="caution">
    <text evidence="2">The sequence shown here is derived from an EMBL/GenBank/DDBJ whole genome shotgun (WGS) entry which is preliminary data.</text>
</comment>
<reference evidence="3" key="1">
    <citation type="submission" date="2018-12" db="EMBL/GenBank/DDBJ databases">
        <title>The complete genome of Metarhizium rileyi, a key fungal pathogen of Lepidoptera.</title>
        <authorList>
            <person name="Binneck E."/>
            <person name="Lastra C.C.L."/>
            <person name="Sosa-Gomez D.R."/>
        </authorList>
    </citation>
    <scope>NUCLEOTIDE SEQUENCE [LARGE SCALE GENOMIC DNA]</scope>
    <source>
        <strain evidence="3">Cep018-CH2</strain>
    </source>
</reference>
<evidence type="ECO:0000313" key="2">
    <source>
        <dbReference type="EMBL" id="TWU70760.1"/>
    </source>
</evidence>
<proteinExistence type="predicted"/>
<evidence type="ECO:0000259" key="1">
    <source>
        <dbReference type="Pfam" id="PF01636"/>
    </source>
</evidence>
<accession>A0A5C6FYW3</accession>